<name>R7YL37_CONA1</name>
<dbReference type="STRING" id="1168221.R7YL37"/>
<accession>R7YL37</accession>
<protein>
    <submittedName>
        <fullName evidence="2">Uncharacterized protein</fullName>
    </submittedName>
</protein>
<dbReference type="OMA" id="PKWQWDD"/>
<feature type="compositionally biased region" description="Polar residues" evidence="1">
    <location>
        <begin position="953"/>
        <end position="976"/>
    </location>
</feature>
<feature type="compositionally biased region" description="Basic and acidic residues" evidence="1">
    <location>
        <begin position="941"/>
        <end position="952"/>
    </location>
</feature>
<feature type="compositionally biased region" description="Basic and acidic residues" evidence="1">
    <location>
        <begin position="513"/>
        <end position="525"/>
    </location>
</feature>
<dbReference type="GeneID" id="19899068"/>
<evidence type="ECO:0000313" key="2">
    <source>
        <dbReference type="EMBL" id="EON62534.1"/>
    </source>
</evidence>
<evidence type="ECO:0000256" key="1">
    <source>
        <dbReference type="SAM" id="MobiDB-lite"/>
    </source>
</evidence>
<feature type="compositionally biased region" description="Low complexity" evidence="1">
    <location>
        <begin position="276"/>
        <end position="292"/>
    </location>
</feature>
<feature type="region of interest" description="Disordered" evidence="1">
    <location>
        <begin position="497"/>
        <end position="652"/>
    </location>
</feature>
<feature type="region of interest" description="Disordered" evidence="1">
    <location>
        <begin position="795"/>
        <end position="856"/>
    </location>
</feature>
<dbReference type="Proteomes" id="UP000016924">
    <property type="component" value="Unassembled WGS sequence"/>
</dbReference>
<feature type="compositionally biased region" description="Acidic residues" evidence="1">
    <location>
        <begin position="248"/>
        <end position="258"/>
    </location>
</feature>
<feature type="region of interest" description="Disordered" evidence="1">
    <location>
        <begin position="872"/>
        <end position="1129"/>
    </location>
</feature>
<feature type="compositionally biased region" description="Basic and acidic residues" evidence="1">
    <location>
        <begin position="913"/>
        <end position="932"/>
    </location>
</feature>
<feature type="region of interest" description="Disordered" evidence="1">
    <location>
        <begin position="222"/>
        <end position="469"/>
    </location>
</feature>
<dbReference type="AlphaFoldDB" id="R7YL37"/>
<keyword evidence="3" id="KW-1185">Reference proteome</keyword>
<feature type="compositionally biased region" description="Low complexity" evidence="1">
    <location>
        <begin position="977"/>
        <end position="989"/>
    </location>
</feature>
<dbReference type="eggNOG" id="ENOG502STJP">
    <property type="taxonomic scope" value="Eukaryota"/>
</dbReference>
<dbReference type="RefSeq" id="XP_007777851.1">
    <property type="nucleotide sequence ID" value="XM_007779661.1"/>
</dbReference>
<proteinExistence type="predicted"/>
<feature type="compositionally biased region" description="Polar residues" evidence="1">
    <location>
        <begin position="130"/>
        <end position="141"/>
    </location>
</feature>
<feature type="region of interest" description="Disordered" evidence="1">
    <location>
        <begin position="99"/>
        <end position="141"/>
    </location>
</feature>
<feature type="compositionally biased region" description="Polar residues" evidence="1">
    <location>
        <begin position="392"/>
        <end position="408"/>
    </location>
</feature>
<feature type="compositionally biased region" description="Basic and acidic residues" evidence="1">
    <location>
        <begin position="614"/>
        <end position="640"/>
    </location>
</feature>
<reference evidence="3" key="1">
    <citation type="submission" date="2012-06" db="EMBL/GenBank/DDBJ databases">
        <title>The genome sequence of Coniosporium apollinis CBS 100218.</title>
        <authorList>
            <consortium name="The Broad Institute Genome Sequencing Platform"/>
            <person name="Cuomo C."/>
            <person name="Gorbushina A."/>
            <person name="Noack S."/>
            <person name="Walker B."/>
            <person name="Young S.K."/>
            <person name="Zeng Q."/>
            <person name="Gargeya S."/>
            <person name="Fitzgerald M."/>
            <person name="Haas B."/>
            <person name="Abouelleil A."/>
            <person name="Alvarado L."/>
            <person name="Arachchi H.M."/>
            <person name="Berlin A.M."/>
            <person name="Chapman S.B."/>
            <person name="Goldberg J."/>
            <person name="Griggs A."/>
            <person name="Gujja S."/>
            <person name="Hansen M."/>
            <person name="Howarth C."/>
            <person name="Imamovic A."/>
            <person name="Larimer J."/>
            <person name="McCowan C."/>
            <person name="Montmayeur A."/>
            <person name="Murphy C."/>
            <person name="Neiman D."/>
            <person name="Pearson M."/>
            <person name="Priest M."/>
            <person name="Roberts A."/>
            <person name="Saif S."/>
            <person name="Shea T."/>
            <person name="Sisk P."/>
            <person name="Sykes S."/>
            <person name="Wortman J."/>
            <person name="Nusbaum C."/>
            <person name="Birren B."/>
        </authorList>
    </citation>
    <scope>NUCLEOTIDE SEQUENCE [LARGE SCALE GENOMIC DNA]</scope>
    <source>
        <strain evidence="3">CBS 100218</strain>
    </source>
</reference>
<gene>
    <name evidence="2" type="ORF">W97_01757</name>
</gene>
<dbReference type="EMBL" id="JH767559">
    <property type="protein sequence ID" value="EON62534.1"/>
    <property type="molecule type" value="Genomic_DNA"/>
</dbReference>
<sequence length="1129" mass="124229">MVSVYLARQQQAVHFRLRMAMPASEHSVQDYRCCSFDKPSNHELLPMRQVLQVYSLEAQRASVVANARPTLNLPLLSSFSHNPVLKLTMITRTYKTKSWTKKTRHETPKKARVKGLKEQDKEQRHVLRPHNSSTGTQQANREQYPLVGITRLICKIPKDQAELLEKPFSWYPGETGRASSFTNVPVAVLNELTSRLDKKSVQSTPPRASVLINVDYANIMHESEQDRESENDSSAADEPESASASSELDNDIPEDEDVPYPWGSSPAREKLPPDSSMPETASSAEAAALTGSRRVVPVLKPQARGSSSPNDEDVASKGSSENASDIEMSVPRALYGLARKKSSMSDAPSQSRVMRESKVQVAETPYAANRGQTREVPRVRHSRRDVARSPARPTSTVIANTLEISNSAPHDGVYSTANPDIPMSDNEYMRSDSDEQMLSQQLQHEMDAASHRSSLRSPVKPASPVNSALPQLSAVGNPLALRTSPFKLQPVPTFLPERFENSSAGAGSVSGKRGAENHSPLERQAKKSRRPARDFGLSQDEPVLQDPAITTRQTRREFLSRSLSAAMDTEPSLDQSTRTAATKEPAGRTGSTEMFDAPETSSEDSSHSATSDRVLAKRLQELDPVSKKNHRAPHEVRRSADSLTSGARQDEGTRFIVADVQDHERQPKLPVLQTSPDRASSSLVQQSLSGRTGLFQAFKATYADYQGDLKHFVGLCRRIDKLQKAQQMEHRALWDSFVIRHKTDYEPYLLQCMAEVEDPLPYEVYFKNEIEDLLHNKKILTPATLAAALREGSEATASSAVSPQIPAQPADYSNRRTNRDRSPNLPNFPHRSPHSESRTPRSRDDEEANRSKYQQPWLVADRYRSVYSARGDPKRLRNRTGSSAFEENREVRLATAVENGPEPTHARHASGRRSPEKDLGGRQSADKAKEEPFTVLTGGQERFDDTPRKEKSTAQLHSVQSSTRPIASTAPPQLTASSRPSGVSTSSRRPLPWERDGSDGRSNPPVSNVKKPVTSAQSVFKPPPSSMKTLSPVPSIPSNNLPPRPPPASASAVETHQPPDLEARTAGKAPRASLPAGARLDSSSIEGRNSRRKTLGGTPSSSTASGGPKKGVRELSMWSTLNQAKAKGK</sequence>
<dbReference type="OrthoDB" id="3538943at2759"/>
<organism evidence="2 3">
    <name type="scientific">Coniosporium apollinis (strain CBS 100218)</name>
    <name type="common">Rock-inhabiting black yeast</name>
    <dbReference type="NCBI Taxonomy" id="1168221"/>
    <lineage>
        <taxon>Eukaryota</taxon>
        <taxon>Fungi</taxon>
        <taxon>Dikarya</taxon>
        <taxon>Ascomycota</taxon>
        <taxon>Pezizomycotina</taxon>
        <taxon>Dothideomycetes</taxon>
        <taxon>Dothideomycetes incertae sedis</taxon>
        <taxon>Coniosporium</taxon>
    </lineage>
</organism>
<feature type="compositionally biased region" description="Low complexity" evidence="1">
    <location>
        <begin position="1096"/>
        <end position="1107"/>
    </location>
</feature>
<dbReference type="HOGENOM" id="CLU_279268_0_0_1"/>
<feature type="compositionally biased region" description="Acidic residues" evidence="1">
    <location>
        <begin position="231"/>
        <end position="240"/>
    </location>
</feature>
<feature type="compositionally biased region" description="Basic and acidic residues" evidence="1">
    <location>
        <begin position="833"/>
        <end position="850"/>
    </location>
</feature>
<feature type="compositionally biased region" description="Basic and acidic residues" evidence="1">
    <location>
        <begin position="813"/>
        <end position="822"/>
    </location>
</feature>
<evidence type="ECO:0000313" key="3">
    <source>
        <dbReference type="Proteomes" id="UP000016924"/>
    </source>
</evidence>
<feature type="compositionally biased region" description="Basic and acidic residues" evidence="1">
    <location>
        <begin position="105"/>
        <end position="125"/>
    </location>
</feature>